<dbReference type="Proteomes" id="UP000600101">
    <property type="component" value="Unassembled WGS sequence"/>
</dbReference>
<dbReference type="InterPro" id="IPR043504">
    <property type="entry name" value="Peptidase_S1_PA_chymotrypsin"/>
</dbReference>
<feature type="region of interest" description="Disordered" evidence="1">
    <location>
        <begin position="40"/>
        <end position="62"/>
    </location>
</feature>
<accession>A0A9X0UD10</accession>
<protein>
    <submittedName>
        <fullName evidence="2">Uncharacterized protein</fullName>
    </submittedName>
</protein>
<evidence type="ECO:0000313" key="3">
    <source>
        <dbReference type="Proteomes" id="UP000600101"/>
    </source>
</evidence>
<evidence type="ECO:0000313" key="2">
    <source>
        <dbReference type="EMBL" id="MBC4015131.1"/>
    </source>
</evidence>
<organism evidence="2 3">
    <name type="scientific">Siccirubricoccus deserti</name>
    <dbReference type="NCBI Taxonomy" id="2013562"/>
    <lineage>
        <taxon>Bacteria</taxon>
        <taxon>Pseudomonadati</taxon>
        <taxon>Pseudomonadota</taxon>
        <taxon>Alphaproteobacteria</taxon>
        <taxon>Acetobacterales</taxon>
        <taxon>Roseomonadaceae</taxon>
        <taxon>Siccirubricoccus</taxon>
    </lineage>
</organism>
<dbReference type="Gene3D" id="2.40.10.10">
    <property type="entry name" value="Trypsin-like serine proteases"/>
    <property type="match status" value="1"/>
</dbReference>
<evidence type="ECO:0000256" key="1">
    <source>
        <dbReference type="SAM" id="MobiDB-lite"/>
    </source>
</evidence>
<dbReference type="AlphaFoldDB" id="A0A9X0UD10"/>
<gene>
    <name evidence="2" type="ORF">H7965_07305</name>
</gene>
<keyword evidence="3" id="KW-1185">Reference proteome</keyword>
<name>A0A9X0UD10_9PROT</name>
<dbReference type="RefSeq" id="WP_186769909.1">
    <property type="nucleotide sequence ID" value="NZ_JACOMF010000006.1"/>
</dbReference>
<comment type="caution">
    <text evidence="2">The sequence shown here is derived from an EMBL/GenBank/DDBJ whole genome shotgun (WGS) entry which is preliminary data.</text>
</comment>
<reference evidence="2" key="1">
    <citation type="submission" date="2020-08" db="EMBL/GenBank/DDBJ databases">
        <authorList>
            <person name="Hu Y."/>
            <person name="Nguyen S.V."/>
            <person name="Li F."/>
            <person name="Fanning S."/>
        </authorList>
    </citation>
    <scope>NUCLEOTIDE SEQUENCE</scope>
    <source>
        <strain evidence="2">SYSU D8009</strain>
    </source>
</reference>
<proteinExistence type="predicted"/>
<sequence length="62" mass="6206">MLDTILEDEVLLDAYSRAVTAAVERAGPAVVHVAVRGKHGGGAGSGVVVSPDGLVPAERPGD</sequence>
<dbReference type="EMBL" id="JACOMF010000006">
    <property type="protein sequence ID" value="MBC4015131.1"/>
    <property type="molecule type" value="Genomic_DNA"/>
</dbReference>